<dbReference type="Gene3D" id="3.20.20.80">
    <property type="entry name" value="Glycosidases"/>
    <property type="match status" value="1"/>
</dbReference>
<name>A0A449BBM2_HAPAX</name>
<feature type="domain" description="Glycoside hydrolase family 2 catalytic" evidence="5">
    <location>
        <begin position="245"/>
        <end position="417"/>
    </location>
</feature>
<evidence type="ECO:0000259" key="5">
    <source>
        <dbReference type="Pfam" id="PF02836"/>
    </source>
</evidence>
<feature type="domain" description="DUF4982" evidence="6">
    <location>
        <begin position="616"/>
        <end position="672"/>
    </location>
</feature>
<evidence type="ECO:0000259" key="6">
    <source>
        <dbReference type="Pfam" id="PF16355"/>
    </source>
</evidence>
<dbReference type="Pfam" id="PF00703">
    <property type="entry name" value="Glyco_hydro_2"/>
    <property type="match status" value="1"/>
</dbReference>
<sequence length="788" mass="89120">MKKISMNDGWKFQKEGSEETKIISVPHDAMIFEKRSIDNVGRKNTAWFSGADYLYEKTYFFGDEYKDKVVYLEFEGVYHNSEVYLNGEKLSFRPYGYTNFYVRIDEHIILNKENIIKVRAVNSDQPNSRWYTGSGIHRPVSMLVFPKEHVLLNSIKVTTISSESRIVNINLKTNMSGIVTLSFLDNKKVIKKIDLDSNGEINENIELTGTQLWSGDNPKLYTLKVNFKNNEESVRFGIRSINITRDNGLLINGERVILKGACIHHDNGLLGAVSHPFAEYRKIKILKENGYNAIRSAHNPSSKALLDACDELGMLVLDEYVDMWYIHKTKYDYALYFENWWKQDLKDMIDKDYNHPSVIMYSIGNEVAETGQKKGIALTKEMNDYIKTMDQTRPVTCGINVFFNYLYSLGFGVYSDSKAEKAMKSTKKAKSVGSEFFNDVAGLLGDKTMKIGAWLPGSNKKTKGAFANLDVAGYNYGILRYKKDLKKYPERLILGTETFCKDAFGFWDMAKKNNGIIGDFVWAGMDYLGEVAIGSWVHDDHAPEFTGGPGWMTAGSGRIDINGIANAEMAFTRVAFELDPIRMAVVPVNNHGKKHSPSAWKLSKAMESWSWNGHDGDKTTVEVYTRAHNIVLFVNNKKVGSKKSNKKGLTKFKVRYHDGSITAIGFDKNKKELYRTTLHTASEENKLMLAPEDKVITQDQLAYVQLKLTDEKGNLKPLLREKVNIEVENGELIGLGHACPYNEDGYKNTYTETYMGQALAIIKPVNKGKIVVKGECSLGTSLAEVEVK</sequence>
<dbReference type="SUPFAM" id="SSF49303">
    <property type="entry name" value="beta-Galactosidase/glucuronidase domain"/>
    <property type="match status" value="1"/>
</dbReference>
<dbReference type="EC" id="3.2.1.23" evidence="8"/>
<dbReference type="Gene3D" id="2.60.40.10">
    <property type="entry name" value="Immunoglobulins"/>
    <property type="match status" value="3"/>
</dbReference>
<dbReference type="Pfam" id="PF18565">
    <property type="entry name" value="Glyco_hydro2_C5"/>
    <property type="match status" value="1"/>
</dbReference>
<feature type="domain" description="Glycoside hydrolase family 2 immunoglobulin-like beta-sandwich" evidence="4">
    <location>
        <begin position="188"/>
        <end position="239"/>
    </location>
</feature>
<dbReference type="InterPro" id="IPR013783">
    <property type="entry name" value="Ig-like_fold"/>
</dbReference>
<accession>A0A449BBM2</accession>
<feature type="domain" description="Glycoside hydrolase family 2" evidence="7">
    <location>
        <begin position="689"/>
        <end position="773"/>
    </location>
</feature>
<dbReference type="Pfam" id="PF16355">
    <property type="entry name" value="DUF4982"/>
    <property type="match status" value="1"/>
</dbReference>
<evidence type="ECO:0000259" key="4">
    <source>
        <dbReference type="Pfam" id="PF00703"/>
    </source>
</evidence>
<dbReference type="KEGG" id="aaxa:NCTC10138_00204"/>
<dbReference type="GO" id="GO:0005975">
    <property type="term" value="P:carbohydrate metabolic process"/>
    <property type="evidence" value="ECO:0007669"/>
    <property type="project" value="InterPro"/>
</dbReference>
<dbReference type="OrthoDB" id="9762066at2"/>
<evidence type="ECO:0000256" key="3">
    <source>
        <dbReference type="ARBA" id="ARBA00023295"/>
    </source>
</evidence>
<dbReference type="SUPFAM" id="SSF49785">
    <property type="entry name" value="Galactose-binding domain-like"/>
    <property type="match status" value="1"/>
</dbReference>
<keyword evidence="9" id="KW-1185">Reference proteome</keyword>
<gene>
    <name evidence="8" type="primary">lacZ_1</name>
    <name evidence="8" type="ORF">NCTC10138_00204</name>
</gene>
<dbReference type="AlphaFoldDB" id="A0A449BBM2"/>
<reference evidence="8 9" key="1">
    <citation type="submission" date="2019-01" db="EMBL/GenBank/DDBJ databases">
        <authorList>
            <consortium name="Pathogen Informatics"/>
        </authorList>
    </citation>
    <scope>NUCLEOTIDE SEQUENCE [LARGE SCALE GENOMIC DNA]</scope>
    <source>
        <strain evidence="8 9">NCTC10138</strain>
    </source>
</reference>
<dbReference type="InterPro" id="IPR008979">
    <property type="entry name" value="Galactose-bd-like_sf"/>
</dbReference>
<dbReference type="InterPro" id="IPR032311">
    <property type="entry name" value="DUF4982"/>
</dbReference>
<dbReference type="InterPro" id="IPR006101">
    <property type="entry name" value="Glyco_hydro_2"/>
</dbReference>
<dbReference type="InterPro" id="IPR051913">
    <property type="entry name" value="GH2_Domain-Containing"/>
</dbReference>
<dbReference type="PRINTS" id="PR00132">
    <property type="entry name" value="GLHYDRLASE2"/>
</dbReference>
<keyword evidence="2 8" id="KW-0378">Hydrolase</keyword>
<dbReference type="Proteomes" id="UP000289841">
    <property type="component" value="Chromosome"/>
</dbReference>
<dbReference type="EMBL" id="LR215048">
    <property type="protein sequence ID" value="VEU79851.1"/>
    <property type="molecule type" value="Genomic_DNA"/>
</dbReference>
<evidence type="ECO:0000313" key="9">
    <source>
        <dbReference type="Proteomes" id="UP000289841"/>
    </source>
</evidence>
<proteinExistence type="inferred from homology"/>
<dbReference type="InterPro" id="IPR017853">
    <property type="entry name" value="GH"/>
</dbReference>
<dbReference type="InterPro" id="IPR040605">
    <property type="entry name" value="Glyco_hydro2_dom5"/>
</dbReference>
<comment type="similarity">
    <text evidence="1">Belongs to the glycosyl hydrolase 2 family.</text>
</comment>
<protein>
    <submittedName>
        <fullName evidence="8">Beta-galactosidase</fullName>
        <ecNumber evidence="8">3.2.1.23</ecNumber>
    </submittedName>
</protein>
<keyword evidence="3 8" id="KW-0326">Glycosidase</keyword>
<dbReference type="RefSeq" id="WP_026390864.1">
    <property type="nucleotide sequence ID" value="NZ_LR215048.1"/>
</dbReference>
<evidence type="ECO:0000313" key="8">
    <source>
        <dbReference type="EMBL" id="VEU79851.1"/>
    </source>
</evidence>
<dbReference type="PANTHER" id="PTHR42732:SF1">
    <property type="entry name" value="BETA-MANNOSIDASE"/>
    <property type="match status" value="1"/>
</dbReference>
<dbReference type="PANTHER" id="PTHR42732">
    <property type="entry name" value="BETA-GALACTOSIDASE"/>
    <property type="match status" value="1"/>
</dbReference>
<dbReference type="InterPro" id="IPR036156">
    <property type="entry name" value="Beta-gal/glucu_dom_sf"/>
</dbReference>
<evidence type="ECO:0000259" key="7">
    <source>
        <dbReference type="Pfam" id="PF18565"/>
    </source>
</evidence>
<dbReference type="SUPFAM" id="SSF51445">
    <property type="entry name" value="(Trans)glycosidases"/>
    <property type="match status" value="1"/>
</dbReference>
<dbReference type="InterPro" id="IPR006103">
    <property type="entry name" value="Glyco_hydro_2_cat"/>
</dbReference>
<dbReference type="GO" id="GO:0004565">
    <property type="term" value="F:beta-galactosidase activity"/>
    <property type="evidence" value="ECO:0007669"/>
    <property type="project" value="UniProtKB-EC"/>
</dbReference>
<dbReference type="STRING" id="1278311.GCA_000428705_01424"/>
<organism evidence="8 9">
    <name type="scientific">Haploplasma axanthum</name>
    <name type="common">Acholeplasma axanthum</name>
    <dbReference type="NCBI Taxonomy" id="29552"/>
    <lineage>
        <taxon>Bacteria</taxon>
        <taxon>Bacillati</taxon>
        <taxon>Mycoplasmatota</taxon>
        <taxon>Mollicutes</taxon>
        <taxon>Acholeplasmatales</taxon>
        <taxon>Acholeplasmataceae</taxon>
        <taxon>Haploplasma</taxon>
    </lineage>
</organism>
<dbReference type="Pfam" id="PF02836">
    <property type="entry name" value="Glyco_hydro_2_C"/>
    <property type="match status" value="1"/>
</dbReference>
<dbReference type="InterPro" id="IPR006102">
    <property type="entry name" value="Ig-like_GH2"/>
</dbReference>
<evidence type="ECO:0000256" key="1">
    <source>
        <dbReference type="ARBA" id="ARBA00007401"/>
    </source>
</evidence>
<dbReference type="Gene3D" id="2.60.120.260">
    <property type="entry name" value="Galactose-binding domain-like"/>
    <property type="match status" value="1"/>
</dbReference>
<evidence type="ECO:0000256" key="2">
    <source>
        <dbReference type="ARBA" id="ARBA00022801"/>
    </source>
</evidence>